<dbReference type="EMBL" id="CARXXK010001250">
    <property type="protein sequence ID" value="CAI6374734.1"/>
    <property type="molecule type" value="Genomic_DNA"/>
</dbReference>
<dbReference type="PANTHER" id="PTHR31511">
    <property type="entry name" value="PROTEIN CBG23764"/>
    <property type="match status" value="1"/>
</dbReference>
<dbReference type="InterPro" id="IPR043502">
    <property type="entry name" value="DNA/RNA_pol_sf"/>
</dbReference>
<organism evidence="1 2">
    <name type="scientific">Macrosiphum euphorbiae</name>
    <name type="common">potato aphid</name>
    <dbReference type="NCBI Taxonomy" id="13131"/>
    <lineage>
        <taxon>Eukaryota</taxon>
        <taxon>Metazoa</taxon>
        <taxon>Ecdysozoa</taxon>
        <taxon>Arthropoda</taxon>
        <taxon>Hexapoda</taxon>
        <taxon>Insecta</taxon>
        <taxon>Pterygota</taxon>
        <taxon>Neoptera</taxon>
        <taxon>Paraneoptera</taxon>
        <taxon>Hemiptera</taxon>
        <taxon>Sternorrhyncha</taxon>
        <taxon>Aphidomorpha</taxon>
        <taxon>Aphidoidea</taxon>
        <taxon>Aphididae</taxon>
        <taxon>Macrosiphini</taxon>
        <taxon>Macrosiphum</taxon>
    </lineage>
</organism>
<protein>
    <recommendedName>
        <fullName evidence="3">DNA-directed DNA polymerase</fullName>
    </recommendedName>
</protein>
<proteinExistence type="predicted"/>
<evidence type="ECO:0008006" key="3">
    <source>
        <dbReference type="Google" id="ProtNLM"/>
    </source>
</evidence>
<reference evidence="1 2" key="1">
    <citation type="submission" date="2023-01" db="EMBL/GenBank/DDBJ databases">
        <authorList>
            <person name="Whitehead M."/>
        </authorList>
    </citation>
    <scope>NUCLEOTIDE SEQUENCE [LARGE SCALE GENOMIC DNA]</scope>
</reference>
<dbReference type="PANTHER" id="PTHR31511:SF12">
    <property type="entry name" value="RHO TERMINATION FACTOR N-TERMINAL DOMAIN-CONTAINING PROTEIN"/>
    <property type="match status" value="1"/>
</dbReference>
<dbReference type="AlphaFoldDB" id="A0AAV0Y1C8"/>
<comment type="caution">
    <text evidence="1">The sequence shown here is derived from an EMBL/GenBank/DDBJ whole genome shotgun (WGS) entry which is preliminary data.</text>
</comment>
<dbReference type="SUPFAM" id="SSF56672">
    <property type="entry name" value="DNA/RNA polymerases"/>
    <property type="match status" value="1"/>
</dbReference>
<evidence type="ECO:0000313" key="2">
    <source>
        <dbReference type="Proteomes" id="UP001160148"/>
    </source>
</evidence>
<accession>A0AAV0Y1C8</accession>
<sequence>MIPFKSAPGYSFYSMLKFTSIRLNLLSDYKSKLFFERGTRGGLTKFSKLYAKANNPKTPGYKSDEPNTWLVYQDANNLYGWIMSQNIPYGGFSWYAGNPDVALAQLEYMEEADDAGRVYEVDISCP</sequence>
<dbReference type="GO" id="GO:0071897">
    <property type="term" value="P:DNA biosynthetic process"/>
    <property type="evidence" value="ECO:0007669"/>
    <property type="project" value="UniProtKB-ARBA"/>
</dbReference>
<keyword evidence="2" id="KW-1185">Reference proteome</keyword>
<name>A0AAV0Y1C8_9HEMI</name>
<evidence type="ECO:0000313" key="1">
    <source>
        <dbReference type="EMBL" id="CAI6374734.1"/>
    </source>
</evidence>
<gene>
    <name evidence="1" type="ORF">MEUPH1_LOCUS28328</name>
</gene>
<dbReference type="Proteomes" id="UP001160148">
    <property type="component" value="Unassembled WGS sequence"/>
</dbReference>